<dbReference type="SMART" id="SM00240">
    <property type="entry name" value="FHA"/>
    <property type="match status" value="1"/>
</dbReference>
<dbReference type="PROSITE" id="PS50006">
    <property type="entry name" value="FHA_DOMAIN"/>
    <property type="match status" value="1"/>
</dbReference>
<keyword evidence="4" id="KW-0539">Nucleus</keyword>
<evidence type="ECO:0000256" key="5">
    <source>
        <dbReference type="ARBA" id="ARBA00044757"/>
    </source>
</evidence>
<feature type="domain" description="FHA" evidence="6">
    <location>
        <begin position="24"/>
        <end position="87"/>
    </location>
</feature>
<accession>A0ABR3V0P3</accession>
<comment type="subcellular location">
    <subcellularLocation>
        <location evidence="1">Nucleus</location>
    </subcellularLocation>
</comment>
<protein>
    <recommendedName>
        <fullName evidence="6">FHA domain-containing protein</fullName>
    </recommendedName>
</protein>
<dbReference type="SUPFAM" id="SSF49879">
    <property type="entry name" value="SMAD/FHA domain"/>
    <property type="match status" value="1"/>
</dbReference>
<keyword evidence="8" id="KW-1185">Reference proteome</keyword>
<evidence type="ECO:0000256" key="1">
    <source>
        <dbReference type="ARBA" id="ARBA00004123"/>
    </source>
</evidence>
<proteinExistence type="inferred from homology"/>
<comment type="caution">
    <text evidence="7">The sequence shown here is derived from an EMBL/GenBank/DDBJ whole genome shotgun (WGS) entry which is preliminary data.</text>
</comment>
<evidence type="ECO:0000313" key="8">
    <source>
        <dbReference type="Proteomes" id="UP001586593"/>
    </source>
</evidence>
<sequence length="151" mass="17397">MWLLENQGDVFQGRRLWLRPGKLYLLGRTASEPGQVAISDKTVSRKHLTVQVDAVAEGDGRNPRSRSQITIEDLDTKKGTVLNGEQIRGQRRVLAREVNEIQLGLCAKLFRIVWHPLVFSFSFTNKELRNDPWTKLRRDLEQLDIKYSAEP</sequence>
<dbReference type="InterPro" id="IPR040227">
    <property type="entry name" value="Nibrin-rel"/>
</dbReference>
<evidence type="ECO:0000256" key="2">
    <source>
        <dbReference type="ARBA" id="ARBA00022763"/>
    </source>
</evidence>
<reference evidence="7 8" key="1">
    <citation type="journal article" date="2024" name="Commun. Biol.">
        <title>Comparative genomic analysis of thermophilic fungi reveals convergent evolutionary adaptations and gene losses.</title>
        <authorList>
            <person name="Steindorff A.S."/>
            <person name="Aguilar-Pontes M.V."/>
            <person name="Robinson A.J."/>
            <person name="Andreopoulos B."/>
            <person name="LaButti K."/>
            <person name="Kuo A."/>
            <person name="Mondo S."/>
            <person name="Riley R."/>
            <person name="Otillar R."/>
            <person name="Haridas S."/>
            <person name="Lipzen A."/>
            <person name="Grimwood J."/>
            <person name="Schmutz J."/>
            <person name="Clum A."/>
            <person name="Reid I.D."/>
            <person name="Moisan M.C."/>
            <person name="Butler G."/>
            <person name="Nguyen T.T.M."/>
            <person name="Dewar K."/>
            <person name="Conant G."/>
            <person name="Drula E."/>
            <person name="Henrissat B."/>
            <person name="Hansel C."/>
            <person name="Singer S."/>
            <person name="Hutchinson M.I."/>
            <person name="de Vries R.P."/>
            <person name="Natvig D.O."/>
            <person name="Powell A.J."/>
            <person name="Tsang A."/>
            <person name="Grigoriev I.V."/>
        </authorList>
    </citation>
    <scope>NUCLEOTIDE SEQUENCE [LARGE SCALE GENOMIC DNA]</scope>
    <source>
        <strain evidence="7 8">ATCC 24622</strain>
    </source>
</reference>
<organism evidence="7 8">
    <name type="scientific">Phialemonium thermophilum</name>
    <dbReference type="NCBI Taxonomy" id="223376"/>
    <lineage>
        <taxon>Eukaryota</taxon>
        <taxon>Fungi</taxon>
        <taxon>Dikarya</taxon>
        <taxon>Ascomycota</taxon>
        <taxon>Pezizomycotina</taxon>
        <taxon>Sordariomycetes</taxon>
        <taxon>Sordariomycetidae</taxon>
        <taxon>Cephalothecales</taxon>
        <taxon>Cephalothecaceae</taxon>
        <taxon>Phialemonium</taxon>
    </lineage>
</organism>
<evidence type="ECO:0000256" key="4">
    <source>
        <dbReference type="ARBA" id="ARBA00023242"/>
    </source>
</evidence>
<dbReference type="Pfam" id="PF00498">
    <property type="entry name" value="FHA"/>
    <property type="match status" value="1"/>
</dbReference>
<dbReference type="Gene3D" id="2.60.200.20">
    <property type="match status" value="1"/>
</dbReference>
<evidence type="ECO:0000313" key="7">
    <source>
        <dbReference type="EMBL" id="KAL1835334.1"/>
    </source>
</evidence>
<name>A0ABR3V0P3_9PEZI</name>
<dbReference type="InterPro" id="IPR008984">
    <property type="entry name" value="SMAD_FHA_dom_sf"/>
</dbReference>
<dbReference type="PANTHER" id="PTHR12162">
    <property type="entry name" value="NIBRIN-RELATED"/>
    <property type="match status" value="1"/>
</dbReference>
<dbReference type="InterPro" id="IPR000253">
    <property type="entry name" value="FHA_dom"/>
</dbReference>
<comment type="similarity">
    <text evidence="5">Belongs to the Nibrin family.</text>
</comment>
<evidence type="ECO:0000256" key="3">
    <source>
        <dbReference type="ARBA" id="ARBA00023204"/>
    </source>
</evidence>
<keyword evidence="3" id="KW-0234">DNA repair</keyword>
<evidence type="ECO:0000259" key="6">
    <source>
        <dbReference type="PROSITE" id="PS50006"/>
    </source>
</evidence>
<gene>
    <name evidence="7" type="ORF">VTK73DRAFT_5759</name>
</gene>
<dbReference type="EMBL" id="JAZHXJ010003217">
    <property type="protein sequence ID" value="KAL1835334.1"/>
    <property type="molecule type" value="Genomic_DNA"/>
</dbReference>
<keyword evidence="2" id="KW-0227">DNA damage</keyword>
<dbReference type="PANTHER" id="PTHR12162:SF0">
    <property type="entry name" value="NIBRIN"/>
    <property type="match status" value="1"/>
</dbReference>
<dbReference type="Proteomes" id="UP001586593">
    <property type="component" value="Unassembled WGS sequence"/>
</dbReference>